<gene>
    <name evidence="1" type="ORF">LOK49_LG03G02890</name>
</gene>
<dbReference type="Proteomes" id="UP001060215">
    <property type="component" value="Chromosome 6"/>
</dbReference>
<accession>A0ACC0IIF0</accession>
<organism evidence="1 2">
    <name type="scientific">Camellia lanceoleosa</name>
    <dbReference type="NCBI Taxonomy" id="1840588"/>
    <lineage>
        <taxon>Eukaryota</taxon>
        <taxon>Viridiplantae</taxon>
        <taxon>Streptophyta</taxon>
        <taxon>Embryophyta</taxon>
        <taxon>Tracheophyta</taxon>
        <taxon>Spermatophyta</taxon>
        <taxon>Magnoliopsida</taxon>
        <taxon>eudicotyledons</taxon>
        <taxon>Gunneridae</taxon>
        <taxon>Pentapetalae</taxon>
        <taxon>asterids</taxon>
        <taxon>Ericales</taxon>
        <taxon>Theaceae</taxon>
        <taxon>Camellia</taxon>
    </lineage>
</organism>
<name>A0ACC0IIF0_9ERIC</name>
<keyword evidence="2" id="KW-1185">Reference proteome</keyword>
<evidence type="ECO:0000313" key="1">
    <source>
        <dbReference type="EMBL" id="KAI8023616.1"/>
    </source>
</evidence>
<comment type="caution">
    <text evidence="1">The sequence shown here is derived from an EMBL/GenBank/DDBJ whole genome shotgun (WGS) entry which is preliminary data.</text>
</comment>
<reference evidence="1 2" key="1">
    <citation type="journal article" date="2022" name="Plant J.">
        <title>Chromosome-level genome of Camellia lanceoleosa provides a valuable resource for understanding genome evolution and self-incompatibility.</title>
        <authorList>
            <person name="Gong W."/>
            <person name="Xiao S."/>
            <person name="Wang L."/>
            <person name="Liao Z."/>
            <person name="Chang Y."/>
            <person name="Mo W."/>
            <person name="Hu G."/>
            <person name="Li W."/>
            <person name="Zhao G."/>
            <person name="Zhu H."/>
            <person name="Hu X."/>
            <person name="Ji K."/>
            <person name="Xiang X."/>
            <person name="Song Q."/>
            <person name="Yuan D."/>
            <person name="Jin S."/>
            <person name="Zhang L."/>
        </authorList>
    </citation>
    <scope>NUCLEOTIDE SEQUENCE [LARGE SCALE GENOMIC DNA]</scope>
    <source>
        <strain evidence="1">SQ_2022a</strain>
    </source>
</reference>
<protein>
    <submittedName>
        <fullName evidence="1">Protein gamma response 1</fullName>
    </submittedName>
</protein>
<evidence type="ECO:0000313" key="2">
    <source>
        <dbReference type="Proteomes" id="UP001060215"/>
    </source>
</evidence>
<dbReference type="EMBL" id="CM045763">
    <property type="protein sequence ID" value="KAI8023616.1"/>
    <property type="molecule type" value="Genomic_DNA"/>
</dbReference>
<sequence>MEEGDLQKSPQLLGGSTILDSSGDAKYVSGLSTILVATIQEAKDRISQIEYIFCSQLFPNFQSHSKSMQKIYSEARNAAEDAWKEKENDLLLQIDKLQHEMKLVLEENQSLKMDKARFVETKSSSSSSAMLNNEKILNELEEKNKMLLKKQIEAQEIRGQLLKKSKQIDEGMELQNKLLQLVQSKETLIVQKEKQLKEEEEKTSELLAKLVSLEKNVYMIQEQLSAKTDQVEKEKGLQEKLLKEIEFHLLKNVNNEQLLNNFETEKKLLTGKVQSLEESMDALQKELGKKIEQVEGGRKLQAQLLQQIDLNSSEMLKTGRQLEELEKEKKLLLAKIEGLEEKVGKLHMGLRERSNETSEGMELHGKLLQQIEAKDSEILSEKKKKKDVIIAYKNLKSQYNFLRAKFGLTAESMLPQNKIEDESDSFRHNPVTSPSPNALMVACEITQEKENLEDDKRMRLTHALSSDSPSISTSPVAPNCSSDVKSGPLAGTKRPVSSWRDTRAQHRGGFDPHDDFLDTPLDNIRGNIKKPMKEELQDLPDPVSKDMNLDSSDDETQDKIGDPGPQKLQMPVPKPGMKGFKYVEPTRKKAERENLKGIECKQCRKFYDAVLPDGSGDKDAEGNNKQLRCEHHDGVSRHRYRYAPPLTPEGFWNIGFESEM</sequence>
<proteinExistence type="predicted"/>